<keyword evidence="5" id="KW-0677">Repeat</keyword>
<evidence type="ECO:0000256" key="4">
    <source>
        <dbReference type="ARBA" id="ARBA00022490"/>
    </source>
</evidence>
<keyword evidence="4" id="KW-0963">Cytoplasm</keyword>
<dbReference type="PANTHER" id="PTHR10130">
    <property type="entry name" value="PEROXISOMAL TARGETING SIGNAL 1 RECEPTOR PEX5"/>
    <property type="match status" value="1"/>
</dbReference>
<dbReference type="Proteomes" id="UP001497392">
    <property type="component" value="Unassembled WGS sequence"/>
</dbReference>
<proteinExistence type="inferred from homology"/>
<dbReference type="EMBL" id="CAXHTA020000002">
    <property type="protein sequence ID" value="CAL5219921.1"/>
    <property type="molecule type" value="Genomic_DNA"/>
</dbReference>
<organism evidence="9 10">
    <name type="scientific">Coccomyxa viridis</name>
    <dbReference type="NCBI Taxonomy" id="1274662"/>
    <lineage>
        <taxon>Eukaryota</taxon>
        <taxon>Viridiplantae</taxon>
        <taxon>Chlorophyta</taxon>
        <taxon>core chlorophytes</taxon>
        <taxon>Trebouxiophyceae</taxon>
        <taxon>Trebouxiophyceae incertae sedis</taxon>
        <taxon>Coccomyxaceae</taxon>
        <taxon>Coccomyxa</taxon>
    </lineage>
</organism>
<evidence type="ECO:0000313" key="9">
    <source>
        <dbReference type="EMBL" id="CAL5219921.1"/>
    </source>
</evidence>
<dbReference type="InterPro" id="IPR024111">
    <property type="entry name" value="PEX5/PEX5L"/>
</dbReference>
<evidence type="ECO:0000256" key="8">
    <source>
        <dbReference type="SAM" id="MobiDB-lite"/>
    </source>
</evidence>
<evidence type="ECO:0000313" key="10">
    <source>
        <dbReference type="Proteomes" id="UP001497392"/>
    </source>
</evidence>
<keyword evidence="6" id="KW-0802">TPR repeat</keyword>
<evidence type="ECO:0000256" key="5">
    <source>
        <dbReference type="ARBA" id="ARBA00022737"/>
    </source>
</evidence>
<feature type="compositionally biased region" description="Polar residues" evidence="8">
    <location>
        <begin position="201"/>
        <end position="234"/>
    </location>
</feature>
<dbReference type="Gene3D" id="1.25.40.10">
    <property type="entry name" value="Tetratricopeptide repeat domain"/>
    <property type="match status" value="1"/>
</dbReference>
<dbReference type="SUPFAM" id="SSF48452">
    <property type="entry name" value="TPR-like"/>
    <property type="match status" value="1"/>
</dbReference>
<keyword evidence="7" id="KW-0576">Peroxisome</keyword>
<feature type="region of interest" description="Disordered" evidence="8">
    <location>
        <begin position="1"/>
        <end position="25"/>
    </location>
</feature>
<keyword evidence="10" id="KW-1185">Reference proteome</keyword>
<dbReference type="InterPro" id="IPR019734">
    <property type="entry name" value="TPR_rpt"/>
</dbReference>
<evidence type="ECO:0000256" key="3">
    <source>
        <dbReference type="ARBA" id="ARBA00005348"/>
    </source>
</evidence>
<dbReference type="InterPro" id="IPR011990">
    <property type="entry name" value="TPR-like_helical_dom_sf"/>
</dbReference>
<protein>
    <submittedName>
        <fullName evidence="9">G1852 protein</fullName>
    </submittedName>
</protein>
<dbReference type="PANTHER" id="PTHR10130:SF0">
    <property type="entry name" value="GH08708P"/>
    <property type="match status" value="1"/>
</dbReference>
<sequence>MDSLRDLVSGPGCAPDQGPSQSNPLARLATGLLNNSRKQDVATALPLSELSFSVEAQAKIASRASIVTRHIFPEAPREFQEQQTQRLIQSISAGEGASWRDDQQYSQFLQGRPAQLPPHAAGAHAWAKEFDAHASASRPAHMPQGEHWAQDYQEHLRGPQQHHPSASWAEQFNEAQGSQAALRPPLGRGQPGNWAEEFAHPSSSGVHGQPTQAQGSAWAEQYSSSHAPGTSWAQEFSEGQKHEEQQLTPEQLKAMKGPSRDDPVEAEGAASWVQQFNEELAAPSRNALEYDMQALEASCWLTPAEDNPYCAHPLPLQAAQQLERDRRPAAAALAYEAAARAAPTNREAWWHLGRLRLDLGEFRTAVGPLKHVLRGWPTHGANLQAWRALVQAGMAAGQKEAASEALSCWLESLSGRPDAALDLGTGGGRPASETEAALQGRIARNSNDPLAWEMLGYLHTLRGDNAAATEALGKCVVSSRGHDTTALCLLGESLSRQEQHAEAERVFKAAAIPGGPVRALVGLAKSQSGQGKSQEAAACYCRAIEVCPDASKLWDSLSLLLTVLGRFEYADAAARHDPSALKSVMIRA</sequence>
<comment type="caution">
    <text evidence="9">The sequence shown here is derived from an EMBL/GenBank/DDBJ whole genome shotgun (WGS) entry which is preliminary data.</text>
</comment>
<evidence type="ECO:0000256" key="6">
    <source>
        <dbReference type="ARBA" id="ARBA00022803"/>
    </source>
</evidence>
<gene>
    <name evidence="9" type="primary">g1852</name>
    <name evidence="9" type="ORF">VP750_LOCUS1580</name>
</gene>
<comment type="similarity">
    <text evidence="3">Belongs to the peroxisomal targeting signal receptor family.</text>
</comment>
<feature type="region of interest" description="Disordered" evidence="8">
    <location>
        <begin position="171"/>
        <end position="264"/>
    </location>
</feature>
<reference evidence="9 10" key="1">
    <citation type="submission" date="2024-06" db="EMBL/GenBank/DDBJ databases">
        <authorList>
            <person name="Kraege A."/>
            <person name="Thomma B."/>
        </authorList>
    </citation>
    <scope>NUCLEOTIDE SEQUENCE [LARGE SCALE GENOMIC DNA]</scope>
</reference>
<dbReference type="SMART" id="SM00028">
    <property type="entry name" value="TPR"/>
    <property type="match status" value="3"/>
</dbReference>
<evidence type="ECO:0000256" key="2">
    <source>
        <dbReference type="ARBA" id="ARBA00004496"/>
    </source>
</evidence>
<evidence type="ECO:0000256" key="7">
    <source>
        <dbReference type="ARBA" id="ARBA00023140"/>
    </source>
</evidence>
<evidence type="ECO:0000256" key="1">
    <source>
        <dbReference type="ARBA" id="ARBA00004275"/>
    </source>
</evidence>
<comment type="subcellular location">
    <subcellularLocation>
        <location evidence="2">Cytoplasm</location>
    </subcellularLocation>
    <subcellularLocation>
        <location evidence="1">Peroxisome</location>
    </subcellularLocation>
</comment>
<dbReference type="Pfam" id="PF13181">
    <property type="entry name" value="TPR_8"/>
    <property type="match status" value="1"/>
</dbReference>
<accession>A0ABP1FLX0</accession>
<name>A0ABP1FLX0_9CHLO</name>